<dbReference type="Pfam" id="PF10474">
    <property type="entry name" value="Syndetin_C"/>
    <property type="match status" value="1"/>
</dbReference>
<evidence type="ECO:0000256" key="3">
    <source>
        <dbReference type="ARBA" id="ARBA00023054"/>
    </source>
</evidence>
<dbReference type="GO" id="GO:0032456">
    <property type="term" value="P:endocytic recycling"/>
    <property type="evidence" value="ECO:0007669"/>
    <property type="project" value="InterPro"/>
</dbReference>
<feature type="region of interest" description="Disordered" evidence="4">
    <location>
        <begin position="599"/>
        <end position="718"/>
    </location>
</feature>
<dbReference type="GO" id="GO:0042147">
    <property type="term" value="P:retrograde transport, endosome to Golgi"/>
    <property type="evidence" value="ECO:0007669"/>
    <property type="project" value="InterPro"/>
</dbReference>
<sequence length="1183" mass="126663">MAEGGGFGQNVLGKLRLVGGKVVDFGGTVAGKVVDVGGTVGNKIGDFGGRIVDVATKPLFESEFERMRQLNQINKQQQDLRKKYTEEELKAVEARADLVLGQLYTGYFEANFDPVAYELSKLNDHDDQSHIDELVERLTAGVETVSGRLSRHVNKKRDVLLAGIDRVAEVEDDLKAAFLISRSGRATLKAAAEEVTRNIRVVGQTRRKQAYMELMEVVTKIKRARDLQNTLKRSQELGEYGDAIMTCVQCFQGVDTLRQLSVSGELRGSVQRLYVDTLRRMDGALTNIVAEFDPDKYTKILEGYLLQGIDGKALAEKVLQCFRDAIHDVTTRVVRSLLLTKPKLADKLAAHSSSALALGYGELLRAMPTDLLRPCLLRIMEVVFDILASYHVMAYWHSLAVAKQGQLQAAAQGLDDEARRAQAATASFLTAVNEMLRASRGEVLETATKRIRELLLQDTLFKGEDFLQVVDWCGKFGGMAEAFLGTPIELRGQVMALCARFLPSYHRSNLESLTTCLNNEAWQDVGLVTGAAGVMTLDLDTAIRRSPYYVPEWGEEGAAQSFDKWMTDGNPFKRVGDAPEGKQKSLVDLLHKTAAEGQQLSRNASQQALQRTDSTAASDAGGSSTGPGGGAAGEGEDAAHSSSGADGAAYATATAPSPGPSTPGPSGLGQGQGHEHAHGEGGEGGAAAERGAAGPPGPSTPGGQPGAGGAPKSPNMMTVSSQQGLKFMTLYGRIMRPLQGHSESIFRCMIEIFDVYLLYCFSAFGGMGLEDLVWRDDILSPRLKQALLRILTAEGSKYKTLVEELNRNRPVGRGAPIAATGLGLLDRFGDRMESLADTVERSVSRMAVRLGDKMSEGPSGVQVSGASMVGLPQASGSSTSGISGMLTPTPAPRSGSMSGGGGMGMGGGGEGSGHSGGGAAAGGGGSPGGGGANAQWGLRERVVAVESLMYMASQFKAAKQAIILALPGRLQRDVEAYFNRTVDAARDLKEHLFKAAARAMMLGVWDSERGIPAAIAVNNYNVREPAIRQSPWADFTVRALHTFREKVLAARLPLPLVQSLWEFAAAVVAEGLLTGLAGVKKCSLEGRANMSLDLSHVDRQMRAMGPPNFRSAAMMAVDAYIKAFYLPWEELPRWCQAHVAEYGKQRLFTLIEVAAEFNKVKRGQKNDALEMVEAAVPGAGAFA</sequence>
<accession>A0A835XNT3</accession>
<dbReference type="Pfam" id="PF10475">
    <property type="entry name" value="Vps54_N"/>
    <property type="match status" value="1"/>
</dbReference>
<keyword evidence="2" id="KW-0653">Protein transport</keyword>
<dbReference type="PANTHER" id="PTHR13258">
    <property type="entry name" value="SYNDETIN"/>
    <property type="match status" value="1"/>
</dbReference>
<evidence type="ECO:0000256" key="2">
    <source>
        <dbReference type="ARBA" id="ARBA00022927"/>
    </source>
</evidence>
<feature type="region of interest" description="Disordered" evidence="4">
    <location>
        <begin position="872"/>
        <end position="932"/>
    </location>
</feature>
<feature type="compositionally biased region" description="Low complexity" evidence="4">
    <location>
        <begin position="640"/>
        <end position="656"/>
    </location>
</feature>
<dbReference type="InterPro" id="IPR019515">
    <property type="entry name" value="VPS54_N"/>
</dbReference>
<evidence type="ECO:0000256" key="4">
    <source>
        <dbReference type="SAM" id="MobiDB-lite"/>
    </source>
</evidence>
<evidence type="ECO:0000313" key="8">
    <source>
        <dbReference type="Proteomes" id="UP000612055"/>
    </source>
</evidence>
<comment type="caution">
    <text evidence="7">The sequence shown here is derived from an EMBL/GenBank/DDBJ whole genome shotgun (WGS) entry which is preliminary data.</text>
</comment>
<dbReference type="EMBL" id="JAEHOE010000127">
    <property type="protein sequence ID" value="KAG2485571.1"/>
    <property type="molecule type" value="Genomic_DNA"/>
</dbReference>
<evidence type="ECO:0000313" key="7">
    <source>
        <dbReference type="EMBL" id="KAG2485571.1"/>
    </source>
</evidence>
<dbReference type="PANTHER" id="PTHR13258:SF0">
    <property type="entry name" value="SYNDETIN"/>
    <property type="match status" value="1"/>
</dbReference>
<gene>
    <name evidence="7" type="ORF">HYH03_015735</name>
</gene>
<evidence type="ECO:0000256" key="1">
    <source>
        <dbReference type="ARBA" id="ARBA00022448"/>
    </source>
</evidence>
<feature type="domain" description="Vacuolar protein sorting-associated protein 54 N-terminal" evidence="6">
    <location>
        <begin position="105"/>
        <end position="396"/>
    </location>
</feature>
<feature type="domain" description="Syndetin C-terminal" evidence="5">
    <location>
        <begin position="936"/>
        <end position="1170"/>
    </location>
</feature>
<dbReference type="AlphaFoldDB" id="A0A835XNT3"/>
<reference evidence="7" key="1">
    <citation type="journal article" date="2020" name="bioRxiv">
        <title>Comparative genomics of Chlamydomonas.</title>
        <authorList>
            <person name="Craig R.J."/>
            <person name="Hasan A.R."/>
            <person name="Ness R.W."/>
            <person name="Keightley P.D."/>
        </authorList>
    </citation>
    <scope>NUCLEOTIDE SEQUENCE</scope>
    <source>
        <strain evidence="7">CCAP 11/70</strain>
    </source>
</reference>
<feature type="compositionally biased region" description="Low complexity" evidence="4">
    <location>
        <begin position="612"/>
        <end position="622"/>
    </location>
</feature>
<dbReference type="InterPro" id="IPR019514">
    <property type="entry name" value="Syndetin_C"/>
</dbReference>
<name>A0A835XNT3_9CHLO</name>
<organism evidence="7 8">
    <name type="scientific">Edaphochlamys debaryana</name>
    <dbReference type="NCBI Taxonomy" id="47281"/>
    <lineage>
        <taxon>Eukaryota</taxon>
        <taxon>Viridiplantae</taxon>
        <taxon>Chlorophyta</taxon>
        <taxon>core chlorophytes</taxon>
        <taxon>Chlorophyceae</taxon>
        <taxon>CS clade</taxon>
        <taxon>Chlamydomonadales</taxon>
        <taxon>Chlamydomonadales incertae sedis</taxon>
        <taxon>Edaphochlamys</taxon>
    </lineage>
</organism>
<feature type="compositionally biased region" description="Gly residues" evidence="4">
    <location>
        <begin position="623"/>
        <end position="633"/>
    </location>
</feature>
<dbReference type="GO" id="GO:0015031">
    <property type="term" value="P:protein transport"/>
    <property type="evidence" value="ECO:0007669"/>
    <property type="project" value="UniProtKB-KW"/>
</dbReference>
<evidence type="ECO:0000259" key="5">
    <source>
        <dbReference type="Pfam" id="PF10474"/>
    </source>
</evidence>
<dbReference type="Proteomes" id="UP000612055">
    <property type="component" value="Unassembled WGS sequence"/>
</dbReference>
<keyword evidence="1" id="KW-0813">Transport</keyword>
<keyword evidence="3" id="KW-0175">Coiled coil</keyword>
<dbReference type="GO" id="GO:0000149">
    <property type="term" value="F:SNARE binding"/>
    <property type="evidence" value="ECO:0007669"/>
    <property type="project" value="TreeGrafter"/>
</dbReference>
<feature type="compositionally biased region" description="Polar residues" evidence="4">
    <location>
        <begin position="599"/>
        <end position="611"/>
    </location>
</feature>
<keyword evidence="8" id="KW-1185">Reference proteome</keyword>
<dbReference type="InterPro" id="IPR040047">
    <property type="entry name" value="VPS50"/>
</dbReference>
<dbReference type="OrthoDB" id="10263345at2759"/>
<dbReference type="GO" id="GO:1990745">
    <property type="term" value="C:EARP complex"/>
    <property type="evidence" value="ECO:0007669"/>
    <property type="project" value="InterPro"/>
</dbReference>
<evidence type="ECO:0000259" key="6">
    <source>
        <dbReference type="Pfam" id="PF10475"/>
    </source>
</evidence>
<protein>
    <submittedName>
        <fullName evidence="7">Uncharacterized protein</fullName>
    </submittedName>
</protein>
<feature type="compositionally biased region" description="Gly residues" evidence="4">
    <location>
        <begin position="897"/>
        <end position="932"/>
    </location>
</feature>
<dbReference type="GO" id="GO:0005829">
    <property type="term" value="C:cytosol"/>
    <property type="evidence" value="ECO:0007669"/>
    <property type="project" value="GOC"/>
</dbReference>
<proteinExistence type="predicted"/>